<dbReference type="Gene3D" id="3.20.20.140">
    <property type="entry name" value="Metal-dependent hydrolases"/>
    <property type="match status" value="1"/>
</dbReference>
<dbReference type="InterPro" id="IPR032466">
    <property type="entry name" value="Metal_Hydrolase"/>
</dbReference>
<dbReference type="Proteomes" id="UP001556098">
    <property type="component" value="Unassembled WGS sequence"/>
</dbReference>
<comment type="caution">
    <text evidence="2">The sequence shown here is derived from an EMBL/GenBank/DDBJ whole genome shotgun (WGS) entry which is preliminary data.</text>
</comment>
<dbReference type="PANTHER" id="PTHR32027">
    <property type="entry name" value="CYTOSINE DEAMINASE"/>
    <property type="match status" value="1"/>
</dbReference>
<dbReference type="EMBL" id="JBFNXX010000004">
    <property type="protein sequence ID" value="MEW9919213.1"/>
    <property type="molecule type" value="Genomic_DNA"/>
</dbReference>
<reference evidence="2 3" key="1">
    <citation type="submission" date="2024-07" db="EMBL/GenBank/DDBJ databases">
        <title>Marimonas sp.nov., isolated from tidal-flat sediment.</title>
        <authorList>
            <person name="Jayan J.N."/>
            <person name="Lee S.S."/>
        </authorList>
    </citation>
    <scope>NUCLEOTIDE SEQUENCE [LARGE SCALE GENOMIC DNA]</scope>
    <source>
        <strain evidence="2 3">MJW-29</strain>
    </source>
</reference>
<keyword evidence="3" id="KW-1185">Reference proteome</keyword>
<dbReference type="Pfam" id="PF07969">
    <property type="entry name" value="Amidohydro_3"/>
    <property type="match status" value="1"/>
</dbReference>
<gene>
    <name evidence="2" type="ORF">AB2B41_06340</name>
</gene>
<name>A0ABV3RMB1_9RHOB</name>
<dbReference type="InterPro" id="IPR011059">
    <property type="entry name" value="Metal-dep_hydrolase_composite"/>
</dbReference>
<evidence type="ECO:0000259" key="1">
    <source>
        <dbReference type="Pfam" id="PF07969"/>
    </source>
</evidence>
<sequence length="408" mass="43025">MSDGALIPNVLVPRSVIADSETFGGSVVKDGVTGDLLLRNGRAIALRPSEAAPERILLPRLTDPHVHLDKCHSVDRMDNVGGDLAAALAAQRADKAHWTVDDLRARAGRGLSELMAAGCGLVRSHVDWGDDSIPDEVPLAWEVLGDLATDAGSELTLQRAALVNVHLLADPDYARRCAARIARDGGVLGTFVLDQPQRRAGVQNAFREASRLGIALDFHVDEGLQAGLHGVEMIADIALETGFDGPILCGHACALSTLPEDDVARIADKLARAGIAVAALPQTNLYLQGRRGGTPDLRGLTRVHELRAAGVNVVLGADNVRDAFCPIGQHVPLVTLGLGVLSAHLDPPFADHLPMISTDAARALGQAPLYVDQARIGALIVFEARSISDLVANAPAPRPLAELTGEEE</sequence>
<evidence type="ECO:0000313" key="3">
    <source>
        <dbReference type="Proteomes" id="UP001556098"/>
    </source>
</evidence>
<dbReference type="InterPro" id="IPR013108">
    <property type="entry name" value="Amidohydro_3"/>
</dbReference>
<organism evidence="2 3">
    <name type="scientific">Sulfitobacter sediminis</name>
    <dbReference type="NCBI Taxonomy" id="3234186"/>
    <lineage>
        <taxon>Bacteria</taxon>
        <taxon>Pseudomonadati</taxon>
        <taxon>Pseudomonadota</taxon>
        <taxon>Alphaproteobacteria</taxon>
        <taxon>Rhodobacterales</taxon>
        <taxon>Roseobacteraceae</taxon>
        <taxon>Sulfitobacter</taxon>
    </lineage>
</organism>
<dbReference type="RefSeq" id="WP_367876919.1">
    <property type="nucleotide sequence ID" value="NZ_JBFNXX010000004.1"/>
</dbReference>
<evidence type="ECO:0000313" key="2">
    <source>
        <dbReference type="EMBL" id="MEW9919213.1"/>
    </source>
</evidence>
<dbReference type="Gene3D" id="2.30.40.10">
    <property type="entry name" value="Urease, subunit C, domain 1"/>
    <property type="match status" value="1"/>
</dbReference>
<protein>
    <submittedName>
        <fullName evidence="2">Amidohydrolase family protein</fullName>
    </submittedName>
</protein>
<dbReference type="InterPro" id="IPR052349">
    <property type="entry name" value="Metallo-hydrolase_Enzymes"/>
</dbReference>
<accession>A0ABV3RMB1</accession>
<dbReference type="SUPFAM" id="SSF51556">
    <property type="entry name" value="Metallo-dependent hydrolases"/>
    <property type="match status" value="1"/>
</dbReference>
<dbReference type="PANTHER" id="PTHR32027:SF0">
    <property type="entry name" value="CYTOSINE DEAMINASE"/>
    <property type="match status" value="1"/>
</dbReference>
<feature type="domain" description="Amidohydrolase 3" evidence="1">
    <location>
        <begin position="188"/>
        <end position="366"/>
    </location>
</feature>
<proteinExistence type="predicted"/>